<dbReference type="CDD" id="cd02440">
    <property type="entry name" value="AdoMet_MTases"/>
    <property type="match status" value="1"/>
</dbReference>
<gene>
    <name evidence="5" type="ORF">C6I21_03500</name>
</gene>
<evidence type="ECO:0000259" key="4">
    <source>
        <dbReference type="Pfam" id="PF08241"/>
    </source>
</evidence>
<protein>
    <submittedName>
        <fullName evidence="5">SAM-dependent methyltransferase</fullName>
    </submittedName>
</protein>
<name>A0A2P6MJF8_ALKUR</name>
<dbReference type="InterPro" id="IPR013216">
    <property type="entry name" value="Methyltransf_11"/>
</dbReference>
<dbReference type="OrthoDB" id="9791837at2"/>
<keyword evidence="3" id="KW-0949">S-adenosyl-L-methionine</keyword>
<feature type="domain" description="Methyltransferase type 11" evidence="4">
    <location>
        <begin position="53"/>
        <end position="148"/>
    </location>
</feature>
<evidence type="ECO:0000313" key="6">
    <source>
        <dbReference type="Proteomes" id="UP000243650"/>
    </source>
</evidence>
<evidence type="ECO:0000313" key="5">
    <source>
        <dbReference type="EMBL" id="PRO66418.1"/>
    </source>
</evidence>
<dbReference type="Pfam" id="PF08241">
    <property type="entry name" value="Methyltransf_11"/>
    <property type="match status" value="1"/>
</dbReference>
<dbReference type="InterPro" id="IPR029063">
    <property type="entry name" value="SAM-dependent_MTases_sf"/>
</dbReference>
<sequence length="256" mass="28265">MKNDDTNESIRRWNTFAEAYAAAHHEEGDLHKEVLLNPVLHRFLGDADGKDILDAGCGEGYFSRQLAAAGAVVTAADASSRMLAIAGERTDPAAPIHYIQENAETLASLNSRTFDAVISNMVMQDLGDIEEAFGAVHRVLKNGGAFVFSILHPCFISPGGGWVKNDAGEKLYWKTDRYFEEGVYEQPFGTEENMLLFHRTLTTYIMTLLRAGFTLKAVEEPKPSPAMLEKYPAFQEDLRCADFIVFHAVKEGPASS</sequence>
<dbReference type="Proteomes" id="UP000243650">
    <property type="component" value="Unassembled WGS sequence"/>
</dbReference>
<evidence type="ECO:0000256" key="2">
    <source>
        <dbReference type="ARBA" id="ARBA00022679"/>
    </source>
</evidence>
<proteinExistence type="predicted"/>
<evidence type="ECO:0000256" key="1">
    <source>
        <dbReference type="ARBA" id="ARBA00022603"/>
    </source>
</evidence>
<dbReference type="PANTHER" id="PTHR43464:SF19">
    <property type="entry name" value="UBIQUINONE BIOSYNTHESIS O-METHYLTRANSFERASE, MITOCHONDRIAL"/>
    <property type="match status" value="1"/>
</dbReference>
<dbReference type="SUPFAM" id="SSF53335">
    <property type="entry name" value="S-adenosyl-L-methionine-dependent methyltransferases"/>
    <property type="match status" value="1"/>
</dbReference>
<dbReference type="RefSeq" id="WP_105958057.1">
    <property type="nucleotide sequence ID" value="NZ_PVNS01000003.1"/>
</dbReference>
<dbReference type="PANTHER" id="PTHR43464">
    <property type="entry name" value="METHYLTRANSFERASE"/>
    <property type="match status" value="1"/>
</dbReference>
<reference evidence="5 6" key="1">
    <citation type="submission" date="2018-03" db="EMBL/GenBank/DDBJ databases">
        <title>Bacillus urumqiensis sp. nov., a moderately haloalkaliphilic bacterium isolated from a salt lake.</title>
        <authorList>
            <person name="Zhao B."/>
            <person name="Liao Z."/>
        </authorList>
    </citation>
    <scope>NUCLEOTIDE SEQUENCE [LARGE SCALE GENOMIC DNA]</scope>
    <source>
        <strain evidence="5 6">BZ-SZ-XJ18</strain>
    </source>
</reference>
<keyword evidence="1 5" id="KW-0489">Methyltransferase</keyword>
<comment type="caution">
    <text evidence="5">The sequence shown here is derived from an EMBL/GenBank/DDBJ whole genome shotgun (WGS) entry which is preliminary data.</text>
</comment>
<dbReference type="Gene3D" id="3.40.50.150">
    <property type="entry name" value="Vaccinia Virus protein VP39"/>
    <property type="match status" value="1"/>
</dbReference>
<dbReference type="GO" id="GO:0008757">
    <property type="term" value="F:S-adenosylmethionine-dependent methyltransferase activity"/>
    <property type="evidence" value="ECO:0007669"/>
    <property type="project" value="InterPro"/>
</dbReference>
<dbReference type="GO" id="GO:0032259">
    <property type="term" value="P:methylation"/>
    <property type="evidence" value="ECO:0007669"/>
    <property type="project" value="UniProtKB-KW"/>
</dbReference>
<dbReference type="EMBL" id="PVNS01000003">
    <property type="protein sequence ID" value="PRO66418.1"/>
    <property type="molecule type" value="Genomic_DNA"/>
</dbReference>
<keyword evidence="2 5" id="KW-0808">Transferase</keyword>
<organism evidence="5 6">
    <name type="scientific">Alkalicoccus urumqiensis</name>
    <name type="common">Bacillus urumqiensis</name>
    <dbReference type="NCBI Taxonomy" id="1548213"/>
    <lineage>
        <taxon>Bacteria</taxon>
        <taxon>Bacillati</taxon>
        <taxon>Bacillota</taxon>
        <taxon>Bacilli</taxon>
        <taxon>Bacillales</taxon>
        <taxon>Bacillaceae</taxon>
        <taxon>Alkalicoccus</taxon>
    </lineage>
</organism>
<accession>A0A2P6MJF8</accession>
<evidence type="ECO:0000256" key="3">
    <source>
        <dbReference type="ARBA" id="ARBA00022691"/>
    </source>
</evidence>
<dbReference type="AlphaFoldDB" id="A0A2P6MJF8"/>
<keyword evidence="6" id="KW-1185">Reference proteome</keyword>